<dbReference type="InterPro" id="IPR035965">
    <property type="entry name" value="PAS-like_dom_sf"/>
</dbReference>
<dbReference type="InterPro" id="IPR000700">
    <property type="entry name" value="PAS-assoc_C"/>
</dbReference>
<evidence type="ECO:0000313" key="8">
    <source>
        <dbReference type="Proteomes" id="UP000619041"/>
    </source>
</evidence>
<sequence>MQLTRSVQQPVRHLVWLFVIIALLIGWGAVLAEVAAERRDAEDAAIIRSQNRATLLHEHVVKTLQVAALASLHLGQSYLLSDPGRGPSRDTIADVEDPAIRIAGVAGVAIVDHRGELIARAGPVALPEDPPQLSTTNIQGRMYEGLAISDPVAIGPSGEKYILITSRILKEGDLAGFVILIFRPEQFLNFPLPTKFDKTDLVSVINLNGITLARREGDLFTSGENVRARLVMRKQQENPNGTYLGPSSLDGLVRYFSHRRLSGFPLFVTAGVSHSAAISAAHRRTLGYFGVMGAMSVFGLFMAWAVQREAVNRKRKSVELAESMRRLREAQRIGKIGDWEYDLETGVVLWSDQLCEMYERSPQDDVLTLDQFSCYLAPESREKFQQDVNTLLNESGIHSYEFKVILPSGAVSYRRSNAVSSLGADGKINRLYGTDQDITASHQIWELEKQVAHLDRQGAMSMMAGTLAHELNQPLTAASNYVTGALRSVRNTREAVRSNLVLGLEEALHQIHDAGEIIRRVRKMVQTEPDTSKTASVRAVVTDTVALLLASGFHAAHSICVEVADDLPDAVIAPIQLQQVLVNLLKNALEAAPAKGGLVSLTASRSSEDLLHIEVRDNGPGFQLQDVDTFTGFQSAKASGLGLGLSISRTITEYHGGKLLIEASRPGDTVVVILLPATDSN</sequence>
<dbReference type="SUPFAM" id="SSF55785">
    <property type="entry name" value="PYP-like sensor domain (PAS domain)"/>
    <property type="match status" value="1"/>
</dbReference>
<proteinExistence type="predicted"/>
<dbReference type="Gene3D" id="2.10.70.100">
    <property type="match status" value="1"/>
</dbReference>
<keyword evidence="4" id="KW-1133">Transmembrane helix</keyword>
<protein>
    <recommendedName>
        <fullName evidence="2">histidine kinase</fullName>
        <ecNumber evidence="2">2.7.13.3</ecNumber>
    </recommendedName>
</protein>
<evidence type="ECO:0000256" key="1">
    <source>
        <dbReference type="ARBA" id="ARBA00000085"/>
    </source>
</evidence>
<evidence type="ECO:0000259" key="6">
    <source>
        <dbReference type="PROSITE" id="PS50113"/>
    </source>
</evidence>
<dbReference type="Gene3D" id="1.10.287.130">
    <property type="match status" value="1"/>
</dbReference>
<keyword evidence="4" id="KW-0812">Transmembrane</keyword>
<dbReference type="Gene3D" id="3.30.450.20">
    <property type="entry name" value="PAS domain"/>
    <property type="match status" value="3"/>
</dbReference>
<evidence type="ECO:0000256" key="4">
    <source>
        <dbReference type="SAM" id="Phobius"/>
    </source>
</evidence>
<dbReference type="PRINTS" id="PR00344">
    <property type="entry name" value="BCTRLSENSOR"/>
</dbReference>
<dbReference type="InterPro" id="IPR000014">
    <property type="entry name" value="PAS"/>
</dbReference>
<dbReference type="Proteomes" id="UP000619041">
    <property type="component" value="Unassembled WGS sequence"/>
</dbReference>
<dbReference type="EC" id="2.7.13.3" evidence="2"/>
<dbReference type="Pfam" id="PF08447">
    <property type="entry name" value="PAS_3"/>
    <property type="match status" value="1"/>
</dbReference>
<accession>A0ABQ1RYN6</accession>
<dbReference type="CDD" id="cd12915">
    <property type="entry name" value="PDC2_DGC_like"/>
    <property type="match status" value="1"/>
</dbReference>
<name>A0ABQ1RYN6_9SPHN</name>
<dbReference type="CDD" id="cd00130">
    <property type="entry name" value="PAS"/>
    <property type="match status" value="1"/>
</dbReference>
<reference evidence="8" key="1">
    <citation type="journal article" date="2019" name="Int. J. Syst. Evol. Microbiol.">
        <title>The Global Catalogue of Microorganisms (GCM) 10K type strain sequencing project: providing services to taxonomists for standard genome sequencing and annotation.</title>
        <authorList>
            <consortium name="The Broad Institute Genomics Platform"/>
            <consortium name="The Broad Institute Genome Sequencing Center for Infectious Disease"/>
            <person name="Wu L."/>
            <person name="Ma J."/>
        </authorList>
    </citation>
    <scope>NUCLEOTIDE SEQUENCE [LARGE SCALE GENOMIC DNA]</scope>
    <source>
        <strain evidence="8">CGMCC 1.15959</strain>
    </source>
</reference>
<dbReference type="SUPFAM" id="SSF55874">
    <property type="entry name" value="ATPase domain of HSP90 chaperone/DNA topoisomerase II/histidine kinase"/>
    <property type="match status" value="1"/>
</dbReference>
<dbReference type="EMBL" id="BMKL01000001">
    <property type="protein sequence ID" value="GGD85508.1"/>
    <property type="molecule type" value="Genomic_DNA"/>
</dbReference>
<dbReference type="InterPro" id="IPR036890">
    <property type="entry name" value="HATPase_C_sf"/>
</dbReference>
<keyword evidence="4" id="KW-0472">Membrane</keyword>
<evidence type="ECO:0000313" key="7">
    <source>
        <dbReference type="EMBL" id="GGD85508.1"/>
    </source>
</evidence>
<evidence type="ECO:0000256" key="2">
    <source>
        <dbReference type="ARBA" id="ARBA00012438"/>
    </source>
</evidence>
<feature type="domain" description="PAC" evidence="6">
    <location>
        <begin position="398"/>
        <end position="450"/>
    </location>
</feature>
<dbReference type="Gene3D" id="3.30.565.10">
    <property type="entry name" value="Histidine kinase-like ATPase, C-terminal domain"/>
    <property type="match status" value="1"/>
</dbReference>
<feature type="transmembrane region" description="Helical" evidence="4">
    <location>
        <begin position="286"/>
        <end position="306"/>
    </location>
</feature>
<gene>
    <name evidence="7" type="ORF">GCM10011515_01470</name>
</gene>
<dbReference type="PROSITE" id="PS50109">
    <property type="entry name" value="HIS_KIN"/>
    <property type="match status" value="1"/>
</dbReference>
<dbReference type="InterPro" id="IPR003661">
    <property type="entry name" value="HisK_dim/P_dom"/>
</dbReference>
<feature type="transmembrane region" description="Helical" evidence="4">
    <location>
        <begin position="261"/>
        <end position="280"/>
    </location>
</feature>
<evidence type="ECO:0000259" key="5">
    <source>
        <dbReference type="PROSITE" id="PS50109"/>
    </source>
</evidence>
<feature type="transmembrane region" description="Helical" evidence="4">
    <location>
        <begin position="13"/>
        <end position="32"/>
    </location>
</feature>
<dbReference type="InterPro" id="IPR003594">
    <property type="entry name" value="HATPase_dom"/>
</dbReference>
<dbReference type="CDD" id="cd00082">
    <property type="entry name" value="HisKA"/>
    <property type="match status" value="1"/>
</dbReference>
<dbReference type="InterPro" id="IPR005467">
    <property type="entry name" value="His_kinase_dom"/>
</dbReference>
<comment type="catalytic activity">
    <reaction evidence="1">
        <text>ATP + protein L-histidine = ADP + protein N-phospho-L-histidine.</text>
        <dbReference type="EC" id="2.7.13.3"/>
    </reaction>
</comment>
<dbReference type="Pfam" id="PF02518">
    <property type="entry name" value="HATPase_c"/>
    <property type="match status" value="1"/>
</dbReference>
<keyword evidence="3" id="KW-0597">Phosphoprotein</keyword>
<dbReference type="PANTHER" id="PTHR43065">
    <property type="entry name" value="SENSOR HISTIDINE KINASE"/>
    <property type="match status" value="1"/>
</dbReference>
<dbReference type="InterPro" id="IPR004358">
    <property type="entry name" value="Sig_transdc_His_kin-like_C"/>
</dbReference>
<organism evidence="7 8">
    <name type="scientific">Tsuneonella deserti</name>
    <dbReference type="NCBI Taxonomy" id="2035528"/>
    <lineage>
        <taxon>Bacteria</taxon>
        <taxon>Pseudomonadati</taxon>
        <taxon>Pseudomonadota</taxon>
        <taxon>Alphaproteobacteria</taxon>
        <taxon>Sphingomonadales</taxon>
        <taxon>Erythrobacteraceae</taxon>
        <taxon>Tsuneonella</taxon>
    </lineage>
</organism>
<dbReference type="RefSeq" id="WP_188643385.1">
    <property type="nucleotide sequence ID" value="NZ_BMKL01000001.1"/>
</dbReference>
<feature type="domain" description="Histidine kinase" evidence="5">
    <location>
        <begin position="466"/>
        <end position="679"/>
    </location>
</feature>
<evidence type="ECO:0000256" key="3">
    <source>
        <dbReference type="ARBA" id="ARBA00022553"/>
    </source>
</evidence>
<comment type="caution">
    <text evidence="7">The sequence shown here is derived from an EMBL/GenBank/DDBJ whole genome shotgun (WGS) entry which is preliminary data.</text>
</comment>
<dbReference type="InterPro" id="IPR013655">
    <property type="entry name" value="PAS_fold_3"/>
</dbReference>
<dbReference type="SMART" id="SM00387">
    <property type="entry name" value="HATPase_c"/>
    <property type="match status" value="1"/>
</dbReference>
<keyword evidence="8" id="KW-1185">Reference proteome</keyword>
<dbReference type="PROSITE" id="PS50113">
    <property type="entry name" value="PAC"/>
    <property type="match status" value="1"/>
</dbReference>